<keyword evidence="3" id="KW-1185">Reference proteome</keyword>
<proteinExistence type="predicted"/>
<protein>
    <recommendedName>
        <fullName evidence="4">RsgI N-terminal anti-sigma domain-containing protein</fullName>
    </recommendedName>
</protein>
<evidence type="ECO:0008006" key="4">
    <source>
        <dbReference type="Google" id="ProtNLM"/>
    </source>
</evidence>
<dbReference type="Proteomes" id="UP001232584">
    <property type="component" value="Unassembled WGS sequence"/>
</dbReference>
<comment type="caution">
    <text evidence="2">The sequence shown here is derived from an EMBL/GenBank/DDBJ whole genome shotgun (WGS) entry which is preliminary data.</text>
</comment>
<keyword evidence="1" id="KW-1133">Transmembrane helix</keyword>
<accession>A0ABU0N2G8</accession>
<name>A0ABU0N2G8_9FIRM</name>
<sequence length="115" mass="12925">MESLVIDGDYKNSFISTSEESGMLRIESSEGSIELSKNSINKYEVIYIDYKKSIIDIVVRIIIASYLIGGLGLLAGFTASNTHESYRIIDVELKDGKKSTIKIDKKQFKQLIEII</sequence>
<organism evidence="2 3">
    <name type="scientific">Paraclostridium ghonii</name>
    <dbReference type="NCBI Taxonomy" id="29358"/>
    <lineage>
        <taxon>Bacteria</taxon>
        <taxon>Bacillati</taxon>
        <taxon>Bacillota</taxon>
        <taxon>Clostridia</taxon>
        <taxon>Peptostreptococcales</taxon>
        <taxon>Peptostreptococcaceae</taxon>
        <taxon>Paraclostridium</taxon>
    </lineage>
</organism>
<reference evidence="2 3" key="1">
    <citation type="submission" date="2023-07" db="EMBL/GenBank/DDBJ databases">
        <title>Genomic Encyclopedia of Type Strains, Phase IV (KMG-IV): sequencing the most valuable type-strain genomes for metagenomic binning, comparative biology and taxonomic classification.</title>
        <authorList>
            <person name="Goeker M."/>
        </authorList>
    </citation>
    <scope>NUCLEOTIDE SEQUENCE [LARGE SCALE GENOMIC DNA]</scope>
    <source>
        <strain evidence="2 3">DSM 15049</strain>
    </source>
</reference>
<evidence type="ECO:0000313" key="3">
    <source>
        <dbReference type="Proteomes" id="UP001232584"/>
    </source>
</evidence>
<evidence type="ECO:0000313" key="2">
    <source>
        <dbReference type="EMBL" id="MDQ0557347.1"/>
    </source>
</evidence>
<dbReference type="EMBL" id="JAUSWG010000010">
    <property type="protein sequence ID" value="MDQ0557347.1"/>
    <property type="molecule type" value="Genomic_DNA"/>
</dbReference>
<gene>
    <name evidence="2" type="ORF">QOZ92_002473</name>
</gene>
<keyword evidence="1" id="KW-0472">Membrane</keyword>
<dbReference type="RefSeq" id="WP_307508232.1">
    <property type="nucleotide sequence ID" value="NZ_BAAACE010000005.1"/>
</dbReference>
<feature type="transmembrane region" description="Helical" evidence="1">
    <location>
        <begin position="57"/>
        <end position="77"/>
    </location>
</feature>
<keyword evidence="1" id="KW-0812">Transmembrane</keyword>
<evidence type="ECO:0000256" key="1">
    <source>
        <dbReference type="SAM" id="Phobius"/>
    </source>
</evidence>